<comment type="pathway">
    <text evidence="19 20">Metabolic intermediate biosynthesis; chorismate biosynthesis; chorismate from D-erythrose 4-phosphate and phosphoenolpyruvate: step 2/7.</text>
</comment>
<evidence type="ECO:0000256" key="13">
    <source>
        <dbReference type="ARBA" id="ARBA00023002"/>
    </source>
</evidence>
<dbReference type="CDD" id="cd00502">
    <property type="entry name" value="DHQase_I"/>
    <property type="match status" value="1"/>
</dbReference>
<feature type="binding site" evidence="19">
    <location>
        <position position="303"/>
    </location>
    <ligand>
        <name>Zn(2+)</name>
        <dbReference type="ChEBI" id="CHEBI:29105"/>
        <note>catalytic</note>
    </ligand>
</feature>
<evidence type="ECO:0000259" key="22">
    <source>
        <dbReference type="Pfam" id="PF00275"/>
    </source>
</evidence>
<comment type="similarity">
    <text evidence="20">In the N-terminal section; belongs to the dehydroquinate synthase family.</text>
</comment>
<dbReference type="Gene3D" id="3.40.50.720">
    <property type="entry name" value="NAD(P)-binding Rossmann-like Domain"/>
    <property type="match status" value="1"/>
</dbReference>
<evidence type="ECO:0000256" key="6">
    <source>
        <dbReference type="ARBA" id="ARBA00022679"/>
    </source>
</evidence>
<evidence type="ECO:0000256" key="17">
    <source>
        <dbReference type="ARBA" id="ARBA00044633"/>
    </source>
</evidence>
<feature type="compositionally biased region" description="Low complexity" evidence="21">
    <location>
        <begin position="432"/>
        <end position="447"/>
    </location>
</feature>
<evidence type="ECO:0000256" key="11">
    <source>
        <dbReference type="ARBA" id="ARBA00022840"/>
    </source>
</evidence>
<evidence type="ECO:0000256" key="16">
    <source>
        <dbReference type="ARBA" id="ARBA00023268"/>
    </source>
</evidence>
<evidence type="ECO:0000256" key="9">
    <source>
        <dbReference type="ARBA" id="ARBA00022777"/>
    </source>
</evidence>
<dbReference type="Pfam" id="PF01202">
    <property type="entry name" value="SKI"/>
    <property type="match status" value="1"/>
</dbReference>
<feature type="region of interest" description="Shikimate dehydrogenase" evidence="19">
    <location>
        <begin position="1400"/>
        <end position="1710"/>
    </location>
</feature>
<feature type="binding site" evidence="19">
    <location>
        <position position="187"/>
    </location>
    <ligand>
        <name>7-phospho-2-dehydro-3-deoxy-D-arabino-heptonate</name>
        <dbReference type="ChEBI" id="CHEBI:58394"/>
    </ligand>
</feature>
<proteinExistence type="inferred from homology"/>
<keyword evidence="12 19" id="KW-0521">NADP</keyword>
<dbReference type="PANTHER" id="PTHR21090:SF5">
    <property type="entry name" value="PENTAFUNCTIONAL AROM POLYPEPTIDE"/>
    <property type="match status" value="1"/>
</dbReference>
<dbReference type="InterPro" id="IPR006264">
    <property type="entry name" value="EPSP_synthase"/>
</dbReference>
<dbReference type="PROSITE" id="PS00885">
    <property type="entry name" value="EPSP_SYNTHASE_2"/>
    <property type="match status" value="1"/>
</dbReference>
<dbReference type="EC" id="1.1.1.25" evidence="19"/>
<dbReference type="InterPro" id="IPR046346">
    <property type="entry name" value="Aminoacid_DH-like_N_sf"/>
</dbReference>
<keyword evidence="9 19" id="KW-0418">Kinase</keyword>
<feature type="binding site" evidence="19">
    <location>
        <begin position="296"/>
        <end position="300"/>
    </location>
    <ligand>
        <name>7-phospho-2-dehydro-3-deoxy-D-arabino-heptonate</name>
        <dbReference type="ChEBI" id="CHEBI:58394"/>
    </ligand>
</feature>
<evidence type="ECO:0000256" key="3">
    <source>
        <dbReference type="ARBA" id="ARBA00009948"/>
    </source>
</evidence>
<evidence type="ECO:0000259" key="26">
    <source>
        <dbReference type="Pfam" id="PF24621"/>
    </source>
</evidence>
<feature type="binding site" evidence="19">
    <location>
        <position position="319"/>
    </location>
    <ligand>
        <name>Zn(2+)</name>
        <dbReference type="ChEBI" id="CHEBI:29105"/>
        <note>catalytic</note>
    </ligand>
</feature>
<evidence type="ECO:0000256" key="7">
    <source>
        <dbReference type="ARBA" id="ARBA00022723"/>
    </source>
</evidence>
<dbReference type="GO" id="GO:0009073">
    <property type="term" value="P:aromatic amino acid family biosynthetic process"/>
    <property type="evidence" value="ECO:0007669"/>
    <property type="project" value="UniProtKB-UniRule"/>
</dbReference>
<evidence type="ECO:0000256" key="5">
    <source>
        <dbReference type="ARBA" id="ARBA00022605"/>
    </source>
</evidence>
<dbReference type="InterPro" id="IPR001986">
    <property type="entry name" value="Enolpyruvate_Tfrase_dom"/>
</dbReference>
<dbReference type="CDD" id="cd01065">
    <property type="entry name" value="NAD_bind_Shikimate_DH"/>
    <property type="match status" value="1"/>
</dbReference>
<evidence type="ECO:0000256" key="21">
    <source>
        <dbReference type="SAM" id="MobiDB-lite"/>
    </source>
</evidence>
<reference evidence="27 28" key="1">
    <citation type="journal article" date="2018" name="Mol. Biol. Evol.">
        <title>Broad Genomic Sampling Reveals a Smut Pathogenic Ancestry of the Fungal Clade Ustilaginomycotina.</title>
        <authorList>
            <person name="Kijpornyongpan T."/>
            <person name="Mondo S.J."/>
            <person name="Barry K."/>
            <person name="Sandor L."/>
            <person name="Lee J."/>
            <person name="Lipzen A."/>
            <person name="Pangilinan J."/>
            <person name="LaButti K."/>
            <person name="Hainaut M."/>
            <person name="Henrissat B."/>
            <person name="Grigoriev I.V."/>
            <person name="Spatafora J.W."/>
            <person name="Aime M.C."/>
        </authorList>
    </citation>
    <scope>NUCLEOTIDE SEQUENCE [LARGE SCALE GENOMIC DNA]</scope>
    <source>
        <strain evidence="27 28">MCA 4718</strain>
    </source>
</reference>
<dbReference type="NCBIfam" id="TIGR01356">
    <property type="entry name" value="aroA"/>
    <property type="match status" value="1"/>
</dbReference>
<feature type="region of interest" description="Disordered" evidence="21">
    <location>
        <begin position="432"/>
        <end position="456"/>
    </location>
</feature>
<feature type="binding site" evidence="19">
    <location>
        <begin position="945"/>
        <end position="952"/>
    </location>
    <ligand>
        <name>ATP</name>
        <dbReference type="ChEBI" id="CHEBI:30616"/>
    </ligand>
</feature>
<dbReference type="GO" id="GO:0008652">
    <property type="term" value="P:amino acid biosynthetic process"/>
    <property type="evidence" value="ECO:0007669"/>
    <property type="project" value="UniProtKB-KW"/>
</dbReference>
<dbReference type="SUPFAM" id="SSF51569">
    <property type="entry name" value="Aldolase"/>
    <property type="match status" value="1"/>
</dbReference>
<name>A0A316U9C5_9BASI</name>
<comment type="similarity">
    <text evidence="3">Belongs to the EPSP synthase family.</text>
</comment>
<gene>
    <name evidence="27" type="ORF">BCV69DRAFT_282175</name>
</gene>
<dbReference type="InterPro" id="IPR013792">
    <property type="entry name" value="RNA3'P_cycl/enolpyr_Trfase_a/b"/>
</dbReference>
<feature type="binding site" evidence="19">
    <location>
        <position position="319"/>
    </location>
    <ligand>
        <name>7-phospho-2-dehydro-3-deoxy-D-arabino-heptonate</name>
        <dbReference type="ChEBI" id="CHEBI:58394"/>
    </ligand>
</feature>
<comment type="pathway">
    <text evidence="1 19 20">Metabolic intermediate biosynthesis; chorismate biosynthesis; chorismate from D-erythrose 4-phosphate and phosphoenolpyruvate: step 6/7.</text>
</comment>
<keyword evidence="13 19" id="KW-0560">Oxidoreductase</keyword>
<dbReference type="InterPro" id="IPR036291">
    <property type="entry name" value="NAD(P)-bd_dom_sf"/>
</dbReference>
<dbReference type="Pfam" id="PF00275">
    <property type="entry name" value="EPSP_synthase"/>
    <property type="match status" value="1"/>
</dbReference>
<dbReference type="PRINTS" id="PR01100">
    <property type="entry name" value="SHIKIMTKNASE"/>
</dbReference>
<comment type="pathway">
    <text evidence="19 20">Metabolic intermediate biosynthesis; chorismate biosynthesis; chorismate from D-erythrose 4-phosphate and phosphoenolpyruvate: step 4/7.</text>
</comment>
<dbReference type="Gene3D" id="3.20.20.70">
    <property type="entry name" value="Aldolase class I"/>
    <property type="match status" value="1"/>
</dbReference>
<feature type="binding site" evidence="19">
    <location>
        <position position="303"/>
    </location>
    <ligand>
        <name>7-phospho-2-dehydro-3-deoxy-D-arabino-heptonate</name>
        <dbReference type="ChEBI" id="CHEBI:58394"/>
    </ligand>
</feature>
<feature type="binding site" evidence="19">
    <location>
        <position position="186"/>
    </location>
    <ligand>
        <name>NAD(+)</name>
        <dbReference type="ChEBI" id="CHEBI:57540"/>
    </ligand>
</feature>
<dbReference type="Pfam" id="PF24621">
    <property type="entry name" value="DHQS_C"/>
    <property type="match status" value="1"/>
</dbReference>
<dbReference type="Pfam" id="PF18317">
    <property type="entry name" value="SDH_C"/>
    <property type="match status" value="1"/>
</dbReference>
<feature type="domain" description="SDH C-terminal" evidence="25">
    <location>
        <begin position="1674"/>
        <end position="1702"/>
    </location>
</feature>
<dbReference type="SUPFAM" id="SSF51735">
    <property type="entry name" value="NAD(P)-binding Rossmann-fold domains"/>
    <property type="match status" value="1"/>
</dbReference>
<dbReference type="SUPFAM" id="SSF55205">
    <property type="entry name" value="EPT/RTPC-like"/>
    <property type="match status" value="1"/>
</dbReference>
<dbReference type="Gene3D" id="3.65.10.10">
    <property type="entry name" value="Enolpyruvate transferase domain"/>
    <property type="match status" value="2"/>
</dbReference>
<comment type="function">
    <text evidence="19 20">The AROM polypeptide catalyzes 5 consecutive enzymatic reactions in prechorismate polyaromatic amino acid biosynthesis.</text>
</comment>
<evidence type="ECO:0000256" key="1">
    <source>
        <dbReference type="ARBA" id="ARBA00004811"/>
    </source>
</evidence>
<dbReference type="GO" id="GO:0005737">
    <property type="term" value="C:cytoplasm"/>
    <property type="evidence" value="ECO:0007669"/>
    <property type="project" value="UniProtKB-SubCell"/>
</dbReference>
<dbReference type="NCBIfam" id="TIGR01357">
    <property type="entry name" value="aroB"/>
    <property type="match status" value="1"/>
</dbReference>
<dbReference type="STRING" id="1684307.A0A316U9C5"/>
<dbReference type="InterPro" id="IPR041121">
    <property type="entry name" value="SDH_C"/>
</dbReference>
<dbReference type="FunFam" id="3.40.50.1970:FF:000007">
    <property type="entry name" value="Pentafunctional AROM polypeptide"/>
    <property type="match status" value="1"/>
</dbReference>
<dbReference type="FunFam" id="3.20.20.70:FF:000135">
    <property type="entry name" value="Pentafunctional AROM polypeptide"/>
    <property type="match status" value="1"/>
</dbReference>
<evidence type="ECO:0000256" key="2">
    <source>
        <dbReference type="ARBA" id="ARBA00004842"/>
    </source>
</evidence>
<feature type="binding site" evidence="19">
    <location>
        <position position="215"/>
    </location>
    <ligand>
        <name>NAD(+)</name>
        <dbReference type="ChEBI" id="CHEBI:57540"/>
    </ligand>
</feature>
<evidence type="ECO:0000313" key="27">
    <source>
        <dbReference type="EMBL" id="PWN21454.1"/>
    </source>
</evidence>
<dbReference type="CDD" id="cd01556">
    <property type="entry name" value="EPSP_synthase"/>
    <property type="match status" value="1"/>
</dbReference>
<dbReference type="EC" id="4.2.3.4" evidence="19"/>
<dbReference type="HAMAP" id="MF_00210">
    <property type="entry name" value="EPSP_synth"/>
    <property type="match status" value="1"/>
</dbReference>
<dbReference type="NCBIfam" id="TIGR01093">
    <property type="entry name" value="aroD"/>
    <property type="match status" value="1"/>
</dbReference>
<feature type="binding site" evidence="19">
    <location>
        <begin position="71"/>
        <end position="73"/>
    </location>
    <ligand>
        <name>NAD(+)</name>
        <dbReference type="ChEBI" id="CHEBI:57540"/>
    </ligand>
</feature>
<dbReference type="EC" id="2.7.1.71" evidence="19"/>
<evidence type="ECO:0000259" key="25">
    <source>
        <dbReference type="Pfam" id="PF18317"/>
    </source>
</evidence>
<dbReference type="EMBL" id="KZ819325">
    <property type="protein sequence ID" value="PWN21454.1"/>
    <property type="molecule type" value="Genomic_DNA"/>
</dbReference>
<accession>A0A316U9C5</accession>
<feature type="domain" description="Enolpyruvate transferase" evidence="22">
    <location>
        <begin position="449"/>
        <end position="890"/>
    </location>
</feature>
<evidence type="ECO:0000256" key="8">
    <source>
        <dbReference type="ARBA" id="ARBA00022741"/>
    </source>
</evidence>
<dbReference type="NCBIfam" id="TIGR01809">
    <property type="entry name" value="Shik-DH-AROM"/>
    <property type="match status" value="1"/>
</dbReference>
<feature type="binding site" evidence="19">
    <location>
        <begin position="164"/>
        <end position="165"/>
    </location>
    <ligand>
        <name>NAD(+)</name>
        <dbReference type="ChEBI" id="CHEBI:57540"/>
    </ligand>
</feature>
<dbReference type="EC" id="4.2.1.10" evidence="19"/>
<dbReference type="GO" id="GO:0004764">
    <property type="term" value="F:shikimate 3-dehydrogenase (NADP+) activity"/>
    <property type="evidence" value="ECO:0007669"/>
    <property type="project" value="UniProtKB-UniRule"/>
</dbReference>
<comment type="catalytic activity">
    <reaction evidence="17">
        <text>3-phosphoshikimate + phosphoenolpyruvate = 5-O-(1-carboxyvinyl)-3-phosphoshikimate + phosphate</text>
        <dbReference type="Rhea" id="RHEA:21256"/>
        <dbReference type="ChEBI" id="CHEBI:43474"/>
        <dbReference type="ChEBI" id="CHEBI:57701"/>
        <dbReference type="ChEBI" id="CHEBI:58702"/>
        <dbReference type="ChEBI" id="CHEBI:145989"/>
        <dbReference type="EC" id="2.5.1.19"/>
    </reaction>
    <physiologicalReaction direction="left-to-right" evidence="17">
        <dbReference type="Rhea" id="RHEA:21257"/>
    </physiologicalReaction>
</comment>
<feature type="binding site" evidence="19">
    <location>
        <position position="171"/>
    </location>
    <ligand>
        <name>7-phospho-2-dehydro-3-deoxy-D-arabino-heptonate</name>
        <dbReference type="ChEBI" id="CHEBI:58394"/>
    </ligand>
</feature>
<dbReference type="GO" id="GO:0003855">
    <property type="term" value="F:3-dehydroquinate dehydratase activity"/>
    <property type="evidence" value="ECO:0007669"/>
    <property type="project" value="UniProtKB-UniRule"/>
</dbReference>
<evidence type="ECO:0000256" key="20">
    <source>
        <dbReference type="PIRNR" id="PIRNR000514"/>
    </source>
</evidence>
<dbReference type="HAMAP" id="MF_00109">
    <property type="entry name" value="Shikimate_kinase"/>
    <property type="match status" value="1"/>
</dbReference>
<evidence type="ECO:0000256" key="12">
    <source>
        <dbReference type="ARBA" id="ARBA00022857"/>
    </source>
</evidence>
<dbReference type="InterPro" id="IPR013785">
    <property type="entry name" value="Aldolase_TIM"/>
</dbReference>
<dbReference type="Pfam" id="PF01761">
    <property type="entry name" value="DHQ_synthase"/>
    <property type="match status" value="1"/>
</dbReference>
<feature type="active site" description="Schiff-base intermediate with substrate; for 3-dehydroquinate dehydratase activity" evidence="19">
    <location>
        <position position="1318"/>
    </location>
</feature>
<keyword evidence="14 19" id="KW-0057">Aromatic amino acid biosynthesis</keyword>
<comment type="catalytic activity">
    <reaction evidence="19 20">
        <text>3-dehydroquinate = 3-dehydroshikimate + H2O</text>
        <dbReference type="Rhea" id="RHEA:21096"/>
        <dbReference type="ChEBI" id="CHEBI:15377"/>
        <dbReference type="ChEBI" id="CHEBI:16630"/>
        <dbReference type="ChEBI" id="CHEBI:32364"/>
        <dbReference type="EC" id="4.2.1.10"/>
    </reaction>
</comment>
<feature type="active site" description="Proton acceptor; for 3-dehydroquinate synthase activity" evidence="19">
    <location>
        <position position="307"/>
    </location>
</feature>
<comment type="catalytic activity">
    <reaction evidence="19 20">
        <text>shikimate + NADP(+) = 3-dehydroshikimate + NADPH + H(+)</text>
        <dbReference type="Rhea" id="RHEA:17737"/>
        <dbReference type="ChEBI" id="CHEBI:15378"/>
        <dbReference type="ChEBI" id="CHEBI:16630"/>
        <dbReference type="ChEBI" id="CHEBI:36208"/>
        <dbReference type="ChEBI" id="CHEBI:57783"/>
        <dbReference type="ChEBI" id="CHEBI:58349"/>
        <dbReference type="EC" id="1.1.1.25"/>
    </reaction>
</comment>
<feature type="binding site" evidence="19">
    <location>
        <position position="177"/>
    </location>
    <ligand>
        <name>7-phospho-2-dehydro-3-deoxy-D-arabino-heptonate</name>
        <dbReference type="ChEBI" id="CHEBI:58394"/>
    </ligand>
</feature>
<dbReference type="GO" id="GO:0009423">
    <property type="term" value="P:chorismate biosynthetic process"/>
    <property type="evidence" value="ECO:0007669"/>
    <property type="project" value="UniProtKB-UniRule"/>
</dbReference>
<dbReference type="GO" id="GO:0003856">
    <property type="term" value="F:3-dehydroquinate synthase activity"/>
    <property type="evidence" value="ECO:0007669"/>
    <property type="project" value="UniProtKB-UniRule"/>
</dbReference>
<evidence type="ECO:0000313" key="28">
    <source>
        <dbReference type="Proteomes" id="UP000245942"/>
    </source>
</evidence>
<feature type="active site" description="For EPSP synthase activity" evidence="19">
    <location>
        <position position="878"/>
    </location>
</feature>
<feature type="binding site" evidence="19">
    <location>
        <begin position="108"/>
        <end position="111"/>
    </location>
    <ligand>
        <name>NAD(+)</name>
        <dbReference type="ChEBI" id="CHEBI:57540"/>
    </ligand>
</feature>
<dbReference type="HAMAP" id="MF_03143">
    <property type="entry name" value="Pentafunct_AroM"/>
    <property type="match status" value="1"/>
</dbReference>
<dbReference type="PROSITE" id="PS01128">
    <property type="entry name" value="SHIKIMATE_KINASE"/>
    <property type="match status" value="1"/>
</dbReference>
<sequence>MTSATGSIAGQKEASYHRPPVESQIPSGQAFTIHKLQCLDSQIHLGFHILPHVFHTIITELKSSTYVFITDSNLEGIYGETIRQEWKTVTSSLPAPPRLLTYTLPPGETSKSRQVKEQIEDWMLSQHCVRDTVLIAFGGGVIGDLSGFVAATFMRGIKYVQVPTTLLAMVDSAVGGKTAVDTPHGKNLIGAFHQPRYIFIDAGLLRTLPEREFSNGMAEVVKTAAIWDAADFAKLESSSDAIRAAVLSKDAQATATQGRHSSDRSVPQSLLLDVIRGSVGVKAHIVTIDEKETGLRNLVNFGHSIGHAIEAILTPDMLHGECVSIGMILEAELSRRLSGFAQVNLGRLAKVLKAYNLPVSLNDPRVTSLDRARGLSTESVIEVMRMDKKNVGTTKKIVLLRDIGQCHEDKASSVEDDIIRRVLAHQVKVSPLASPTSASSGSAASAPTKLSTPGSKSISNRALVLAALAKGTTRLRNLLHSDDTGVMMTGLAQLQAAKFDWEEGGEVVVVHGNGGSLQTPEDGTEIYLQNAGTAARFMASVVALARDAQGQGRPTIITGNARMKERPIAPLVAALRSNGVAINHTENDGFLPLAVSGESGFKGGRIELSASISSQYVSSILLAAPLAREFDVLLELVGGKVISQPYIDMTIAMMKDFGAKVERLTDEQGKLTDSYRIARGGYTSPGAYDVESDASSATYPLAFAAITGRSVVVEKIGSASLQGDARFATDVLRPMGCDVTQTRTETHVTGPASGQLHHFESGDVDMEPMTDAFLTAAVLLAVAAPHPTSGAKSTRIRGIANQRVKECNRIQAMMDQLAKFGVKTVEHEDGLEVFGMDRASMTKDIVSVHCYDDHRVAMAFSVLATVVPSQTILEEKRCVEKTWPNWWDDLESKLGVKVAGVDSDLIPSNVFAKSAGTASAAELTKLDDGLSPRAYHPEATMFLIGMRASGKSYLGRMAATALGRRFIDADVLFEERLGHLGTYVAEKGWPEFRLRESEILIDLMDNHSSGYVISLGGGVVEDERNRSLLTAYARSRGPVVHTVRALDEIKAFLSTSGRPAWGEPLETVWSRRRPRFTQCSSLEIVNFRSPADPAPIADLSDSTLLAEGANSSTRAASSSIVPGRSQEAAMARVFRFITGQHTNQVDLTALDNKGNPRTSYLLTLTFPDILPALPLLDEITSGADALELRVDLLSPTGTAATAPTVPPKEFVALQLTALRQWSGLPIVFTVRTHSQGGMFPDDAEEEYFDLVKMALRMGVEYIDLEIGWPRARLAAVKAQKGHTKILASWHDWSGDMKWTSPSTWDKCEQAAAVGDVVKLVGKAVSPQDNLDLEAFRRRVAQSISKPLLAINTSTLGQMSRILNPNLSLITHLSMPTPGAPGQLSFAEVQRARSLLGLLPKQKFTLFGKPVAHSLSPLLHNTAFGELGLPHHYERVETDVINDAVKDYIRSDNFGGASVTIPLKLDIIPLLDELTEDARAIGAVNTIIPIKTAGSATTKLIGDNTDWIAIRALCVKSLPLTVRGTKQFTALVIGAGGSARAALYAAHKVGVSKIYLYNRTRENALKLQRTLPADWSVEVVDTLDESSFGDRPPQVIISNVPADGTSLDASSGAGVILPRSILTNAKGGVVVDMSYKPHHTPLLELVRLENERHEEERQDGIAGAEKRGKWVAVPGLTILLEQGCHQFSKWTGREAPRKVVEETCWKQYLAQ</sequence>
<comment type="subcellular location">
    <subcellularLocation>
        <location evidence="19 20">Cytoplasm</location>
    </subcellularLocation>
</comment>
<feature type="binding site" evidence="19">
    <location>
        <position position="144"/>
    </location>
    <ligand>
        <name>NAD(+)</name>
        <dbReference type="ChEBI" id="CHEBI:57540"/>
    </ligand>
</feature>
<evidence type="ECO:0000256" key="4">
    <source>
        <dbReference type="ARBA" id="ARBA00022490"/>
    </source>
</evidence>
<dbReference type="SUPFAM" id="SSF53223">
    <property type="entry name" value="Aminoacid dehydrogenase-like, N-terminal domain"/>
    <property type="match status" value="1"/>
</dbReference>
<protein>
    <recommendedName>
        <fullName evidence="19">Pentafunctional AROM polypeptide</fullName>
    </recommendedName>
    <domain>
        <recommendedName>
            <fullName evidence="19">3-dehydroquinate synthase</fullName>
            <shortName evidence="19">DHQS</shortName>
            <ecNumber evidence="19">4.2.3.4</ecNumber>
        </recommendedName>
    </domain>
    <domain>
        <recommendedName>
            <fullName evidence="19">3-phosphoshikimate 1-carboxyvinyltransferase</fullName>
            <ecNumber evidence="19">2.5.1.19</ecNumber>
        </recommendedName>
        <alternativeName>
            <fullName evidence="19">5-enolpyruvylshikimate-3-phosphate synthase</fullName>
            <shortName evidence="19">EPSP synthase</shortName>
            <shortName evidence="19">EPSPS</shortName>
        </alternativeName>
    </domain>
    <domain>
        <recommendedName>
            <fullName evidence="19">Shikimate kinase</fullName>
            <shortName evidence="19">SK</shortName>
            <ecNumber evidence="19">2.7.1.71</ecNumber>
        </recommendedName>
    </domain>
    <domain>
        <recommendedName>
            <fullName evidence="19">3-dehydroquinate dehydratase</fullName>
            <shortName evidence="19">3-dehydroquinase</shortName>
            <ecNumber evidence="19">4.2.1.10</ecNumber>
        </recommendedName>
    </domain>
    <domain>
        <recommendedName>
            <fullName evidence="19">Shikimate dehydrogenase</fullName>
            <ecNumber evidence="19">1.1.1.25</ecNumber>
        </recommendedName>
    </domain>
</protein>
<dbReference type="SUPFAM" id="SSF56796">
    <property type="entry name" value="Dehydroquinate synthase-like"/>
    <property type="match status" value="1"/>
</dbReference>
<evidence type="ECO:0000256" key="10">
    <source>
        <dbReference type="ARBA" id="ARBA00022833"/>
    </source>
</evidence>
<dbReference type="CDD" id="cd00464">
    <property type="entry name" value="SK"/>
    <property type="match status" value="1"/>
</dbReference>
<feature type="binding site" evidence="19">
    <location>
        <begin position="219"/>
        <end position="222"/>
    </location>
    <ligand>
        <name>7-phospho-2-dehydro-3-deoxy-D-arabino-heptonate</name>
        <dbReference type="ChEBI" id="CHEBI:58394"/>
    </ligand>
</feature>
<evidence type="ECO:0000256" key="19">
    <source>
        <dbReference type="HAMAP-Rule" id="MF_03143"/>
    </source>
</evidence>
<dbReference type="SUPFAM" id="SSF52540">
    <property type="entry name" value="P-loop containing nucleoside triphosphate hydrolases"/>
    <property type="match status" value="1"/>
</dbReference>
<evidence type="ECO:0000259" key="23">
    <source>
        <dbReference type="Pfam" id="PF01761"/>
    </source>
</evidence>
<comment type="cofactor">
    <cofactor evidence="19 20">
        <name>Zn(2+)</name>
        <dbReference type="ChEBI" id="CHEBI:29105"/>
    </cofactor>
    <text evidence="19 20">Binds 2 Zn(2+) ions per subunit.</text>
</comment>
<comment type="pathway">
    <text evidence="19 20">Metabolic intermediate biosynthesis; chorismate biosynthesis; chorismate from D-erythrose 4-phosphate and phosphoenolpyruvate: step 3/7.</text>
</comment>
<comment type="caution">
    <text evidence="19">Lacks conserved residue(s) required for the propagation of feature annotation.</text>
</comment>
<comment type="similarity">
    <text evidence="19 20">In the 3rd section; belongs to the shikimate kinase family.</text>
</comment>
<feature type="binding site" evidence="19">
    <location>
        <position position="155"/>
    </location>
    <ligand>
        <name>7-phospho-2-dehydro-3-deoxy-D-arabino-heptonate</name>
        <dbReference type="ChEBI" id="CHEBI:58394"/>
    </ligand>
</feature>
<comment type="catalytic activity">
    <reaction evidence="19 20">
        <text>7-phospho-2-dehydro-3-deoxy-D-arabino-heptonate = 3-dehydroquinate + phosphate</text>
        <dbReference type="Rhea" id="RHEA:21968"/>
        <dbReference type="ChEBI" id="CHEBI:32364"/>
        <dbReference type="ChEBI" id="CHEBI:43474"/>
        <dbReference type="ChEBI" id="CHEBI:58394"/>
        <dbReference type="EC" id="4.2.3.4"/>
    </reaction>
</comment>
<dbReference type="InterPro" id="IPR023000">
    <property type="entry name" value="Shikimate_kinase_CS"/>
</dbReference>
<feature type="domain" description="Shikimate dehydrogenase substrate binding N-terminal" evidence="24">
    <location>
        <begin position="1405"/>
        <end position="1486"/>
    </location>
</feature>
<dbReference type="GO" id="GO:0005524">
    <property type="term" value="F:ATP binding"/>
    <property type="evidence" value="ECO:0007669"/>
    <property type="project" value="UniProtKB-UniRule"/>
</dbReference>
<comment type="similarity">
    <text evidence="19">In the N-terminal section; belongs to the sugar phosphate cyclases superfamily. Dehydroquinate synthase family.</text>
</comment>
<keyword evidence="8 19" id="KW-0547">Nucleotide-binding</keyword>
<dbReference type="GO" id="GO:0003866">
    <property type="term" value="F:3-phosphoshikimate 1-carboxyvinyltransferase activity"/>
    <property type="evidence" value="ECO:0007669"/>
    <property type="project" value="UniProtKB-UniRule"/>
</dbReference>
<dbReference type="EC" id="2.5.1.19" evidence="19"/>
<dbReference type="InterPro" id="IPR000623">
    <property type="entry name" value="Shikimate_kinase/TSH1"/>
</dbReference>
<dbReference type="PIRSF" id="PIRSF000514">
    <property type="entry name" value="Pentafunct_AroM"/>
    <property type="match status" value="1"/>
</dbReference>
<evidence type="ECO:0000256" key="14">
    <source>
        <dbReference type="ARBA" id="ARBA00023141"/>
    </source>
</evidence>
<dbReference type="InterPro" id="IPR008289">
    <property type="entry name" value="Pentafunct_AroM"/>
</dbReference>
<feature type="domain" description="3-dehydroquinate synthase C-terminal" evidence="26">
    <location>
        <begin position="216"/>
        <end position="390"/>
    </location>
</feature>
<feature type="active site" description="Proton acceptor; for 3-dehydroquinate dehydratase activity" evidence="19">
    <location>
        <position position="1290"/>
    </location>
</feature>
<keyword evidence="11 19" id="KW-0067">ATP-binding</keyword>
<dbReference type="InterPro" id="IPR031322">
    <property type="entry name" value="Shikimate/glucono_kinase"/>
</dbReference>
<dbReference type="InterPro" id="IPR016037">
    <property type="entry name" value="DHQ_synth_AroB"/>
</dbReference>
<keyword evidence="15 19" id="KW-0456">Lyase</keyword>
<dbReference type="InterPro" id="IPR001381">
    <property type="entry name" value="DHquinase_I"/>
</dbReference>
<keyword evidence="7 19" id="KW-0479">Metal-binding</keyword>
<dbReference type="Pfam" id="PF01487">
    <property type="entry name" value="DHquinase_I"/>
    <property type="match status" value="1"/>
</dbReference>
<dbReference type="Proteomes" id="UP000245942">
    <property type="component" value="Unassembled WGS sequence"/>
</dbReference>
<dbReference type="RefSeq" id="XP_025348614.1">
    <property type="nucleotide sequence ID" value="XM_025492259.1"/>
</dbReference>
<evidence type="ECO:0000256" key="18">
    <source>
        <dbReference type="ARBA" id="ARBA00048567"/>
    </source>
</evidence>
<feature type="region of interest" description="3-dehydroquinate synthase" evidence="19">
    <location>
        <begin position="1"/>
        <end position="416"/>
    </location>
</feature>
<dbReference type="InterPro" id="IPR056179">
    <property type="entry name" value="DHQS_C"/>
</dbReference>
<dbReference type="InterPro" id="IPR036968">
    <property type="entry name" value="Enolpyruvate_Tfrase_sf"/>
</dbReference>
<dbReference type="PANTHER" id="PTHR21090">
    <property type="entry name" value="AROM/DEHYDROQUINATE SYNTHASE"/>
    <property type="match status" value="1"/>
</dbReference>
<dbReference type="CDD" id="cd08195">
    <property type="entry name" value="DHQS"/>
    <property type="match status" value="1"/>
</dbReference>
<feature type="binding site" evidence="19">
    <location>
        <position position="282"/>
    </location>
    <ligand>
        <name>7-phospho-2-dehydro-3-deoxy-D-arabino-heptonate</name>
        <dbReference type="ChEBI" id="CHEBI:58394"/>
    </ligand>
</feature>
<keyword evidence="6 19" id="KW-0808">Transferase</keyword>
<dbReference type="InterPro" id="IPR027417">
    <property type="entry name" value="P-loop_NTPase"/>
</dbReference>
<keyword evidence="16 19" id="KW-0511">Multifunctional enzyme</keyword>
<dbReference type="UniPathway" id="UPA00053">
    <property type="reaction ID" value="UER00085"/>
</dbReference>
<comment type="similarity">
    <text evidence="19 20">In the C-terminal section; belongs to the shikimate dehydrogenase family.</text>
</comment>
<comment type="similarity">
    <text evidence="19 20">In the 2nd section; belongs to the EPSP synthase family.</text>
</comment>
<dbReference type="Pfam" id="PF08501">
    <property type="entry name" value="Shikimate_dh_N"/>
    <property type="match status" value="1"/>
</dbReference>
<dbReference type="InterPro" id="IPR023193">
    <property type="entry name" value="EPSP_synthase_CS"/>
</dbReference>
<keyword evidence="4 19" id="KW-0963">Cytoplasm</keyword>
<feature type="binding site" evidence="19">
    <location>
        <begin position="139"/>
        <end position="141"/>
    </location>
    <ligand>
        <name>NAD(+)</name>
        <dbReference type="ChEBI" id="CHEBI:57540"/>
    </ligand>
</feature>
<feature type="active site" description="Proton acceptor; for 3-dehydroquinate synthase activity" evidence="19">
    <location>
        <position position="292"/>
    </location>
</feature>
<dbReference type="Gene3D" id="3.40.50.10860">
    <property type="entry name" value="Leucine Dehydrogenase, chain A, domain 1"/>
    <property type="match status" value="1"/>
</dbReference>
<dbReference type="GO" id="GO:0046872">
    <property type="term" value="F:metal ion binding"/>
    <property type="evidence" value="ECO:0007669"/>
    <property type="project" value="UniProtKB-UniRule"/>
</dbReference>
<dbReference type="InterPro" id="IPR030960">
    <property type="entry name" value="DHQS/DOIS_N"/>
</dbReference>
<feature type="domain" description="3-dehydroquinate synthase N-terminal" evidence="23">
    <location>
        <begin position="102"/>
        <end position="214"/>
    </location>
</feature>
<dbReference type="InterPro" id="IPR010110">
    <property type="entry name" value="Shikimate_DH_AroM-type"/>
</dbReference>
<dbReference type="FunFam" id="3.65.10.10:FF:000007">
    <property type="entry name" value="Pentafunctional AROM polypeptide"/>
    <property type="match status" value="1"/>
</dbReference>
<feature type="binding site" evidence="19">
    <location>
        <position position="219"/>
    </location>
    <ligand>
        <name>Zn(2+)</name>
        <dbReference type="ChEBI" id="CHEBI:29105"/>
        <note>catalytic</note>
    </ligand>
</feature>
<comment type="similarity">
    <text evidence="19 20">In the 4th section; belongs to the type-I 3-dehydroquinase family.</text>
</comment>
<dbReference type="PROSITE" id="PS00104">
    <property type="entry name" value="EPSP_SYNTHASE_1"/>
    <property type="match status" value="1"/>
</dbReference>
<keyword evidence="28" id="KW-1185">Reference proteome</keyword>
<feature type="binding site" evidence="19">
    <location>
        <position position="388"/>
    </location>
    <ligand>
        <name>7-phospho-2-dehydro-3-deoxy-D-arabino-heptonate</name>
        <dbReference type="ChEBI" id="CHEBI:58394"/>
    </ligand>
</feature>
<dbReference type="GeneID" id="37013993"/>
<evidence type="ECO:0000256" key="15">
    <source>
        <dbReference type="ARBA" id="ARBA00023239"/>
    </source>
</evidence>
<comment type="subunit">
    <text evidence="19 20">Homodimer.</text>
</comment>
<dbReference type="OrthoDB" id="197068at2759"/>
<organism evidence="27 28">
    <name type="scientific">Pseudomicrostroma glucosiphilum</name>
    <dbReference type="NCBI Taxonomy" id="1684307"/>
    <lineage>
        <taxon>Eukaryota</taxon>
        <taxon>Fungi</taxon>
        <taxon>Dikarya</taxon>
        <taxon>Basidiomycota</taxon>
        <taxon>Ustilaginomycotina</taxon>
        <taxon>Exobasidiomycetes</taxon>
        <taxon>Microstromatales</taxon>
        <taxon>Microstromatales incertae sedis</taxon>
        <taxon>Pseudomicrostroma</taxon>
    </lineage>
</organism>
<keyword evidence="10 19" id="KW-0862">Zinc</keyword>
<comment type="pathway">
    <text evidence="2 19 20">Metabolic intermediate biosynthesis; chorismate biosynthesis; chorismate from D-erythrose 4-phosphate and phosphoenolpyruvate: step 5/7.</text>
</comment>
<dbReference type="FunFam" id="1.20.1090.10:FF:000007">
    <property type="entry name" value="Pentafunctional AROM polypeptide"/>
    <property type="match status" value="1"/>
</dbReference>
<feature type="region of interest" description="Disordered" evidence="21">
    <location>
        <begin position="1"/>
        <end position="22"/>
    </location>
</feature>
<dbReference type="Gene3D" id="3.40.50.1970">
    <property type="match status" value="1"/>
</dbReference>
<evidence type="ECO:0000259" key="24">
    <source>
        <dbReference type="Pfam" id="PF08501"/>
    </source>
</evidence>
<dbReference type="Gene3D" id="1.20.1090.10">
    <property type="entry name" value="Dehydroquinate synthase-like - alpha domain"/>
    <property type="match status" value="1"/>
</dbReference>
<keyword evidence="5 19" id="KW-0028">Amino-acid biosynthesis</keyword>
<dbReference type="InterPro" id="IPR013708">
    <property type="entry name" value="Shikimate_DH-bd_N"/>
</dbReference>
<dbReference type="GO" id="GO:0004765">
    <property type="term" value="F:shikimate kinase activity"/>
    <property type="evidence" value="ECO:0007669"/>
    <property type="project" value="UniProtKB-UniRule"/>
</dbReference>
<dbReference type="Gene3D" id="3.40.50.300">
    <property type="entry name" value="P-loop containing nucleotide triphosphate hydrolases"/>
    <property type="match status" value="1"/>
</dbReference>
<comment type="catalytic activity">
    <reaction evidence="18 19 20">
        <text>shikimate + ATP = 3-phosphoshikimate + ADP + H(+)</text>
        <dbReference type="Rhea" id="RHEA:13121"/>
        <dbReference type="ChEBI" id="CHEBI:15378"/>
        <dbReference type="ChEBI" id="CHEBI:30616"/>
        <dbReference type="ChEBI" id="CHEBI:36208"/>
        <dbReference type="ChEBI" id="CHEBI:145989"/>
        <dbReference type="ChEBI" id="CHEBI:456216"/>
        <dbReference type="EC" id="2.7.1.71"/>
    </reaction>
</comment>